<sequence length="60" mass="6989">MDIIEIMEAVDGVDADEEADFEKLYNHFFKVSIVYNKLGQPFIAELQVAEDFEVEEEDLF</sequence>
<evidence type="ECO:0000313" key="1">
    <source>
        <dbReference type="EMBL" id="MZK42939.1"/>
    </source>
</evidence>
<protein>
    <submittedName>
        <fullName evidence="1">Uncharacterized protein</fullName>
    </submittedName>
</protein>
<evidence type="ECO:0000313" key="2">
    <source>
        <dbReference type="Proteomes" id="UP000472916"/>
    </source>
</evidence>
<accession>A0A6L8S363</accession>
<dbReference type="AlphaFoldDB" id="A0A6L8S363"/>
<name>A0A6L8S363_9FIRM</name>
<dbReference type="EMBL" id="WWSC01000028">
    <property type="protein sequence ID" value="MZK42939.1"/>
    <property type="molecule type" value="Genomic_DNA"/>
</dbReference>
<proteinExistence type="predicted"/>
<gene>
    <name evidence="1" type="ORF">GT528_14940</name>
</gene>
<dbReference type="Proteomes" id="UP000472916">
    <property type="component" value="Unassembled WGS sequence"/>
</dbReference>
<dbReference type="RefSeq" id="WP_130097044.1">
    <property type="nucleotide sequence ID" value="NZ_RCYC01000032.1"/>
</dbReference>
<organism evidence="1 2">
    <name type="scientific">Dorea longicatena</name>
    <dbReference type="NCBI Taxonomy" id="88431"/>
    <lineage>
        <taxon>Bacteria</taxon>
        <taxon>Bacillati</taxon>
        <taxon>Bacillota</taxon>
        <taxon>Clostridia</taxon>
        <taxon>Lachnospirales</taxon>
        <taxon>Lachnospiraceae</taxon>
        <taxon>Dorea</taxon>
    </lineage>
</organism>
<reference evidence="1 2" key="1">
    <citation type="journal article" date="2019" name="Nat. Med.">
        <title>A library of human gut bacterial isolates paired with longitudinal multiomics data enables mechanistic microbiome research.</title>
        <authorList>
            <person name="Poyet M."/>
            <person name="Groussin M."/>
            <person name="Gibbons S.M."/>
            <person name="Avila-Pacheco J."/>
            <person name="Jiang X."/>
            <person name="Kearney S.M."/>
            <person name="Perrotta A.R."/>
            <person name="Berdy B."/>
            <person name="Zhao S."/>
            <person name="Lieberman T.D."/>
            <person name="Swanson P.K."/>
            <person name="Smith M."/>
            <person name="Roesemann S."/>
            <person name="Alexander J.E."/>
            <person name="Rich S.A."/>
            <person name="Livny J."/>
            <person name="Vlamakis H."/>
            <person name="Clish C."/>
            <person name="Bullock K."/>
            <person name="Deik A."/>
            <person name="Scott J."/>
            <person name="Pierce K.A."/>
            <person name="Xavier R.J."/>
            <person name="Alm E.J."/>
        </authorList>
    </citation>
    <scope>NUCLEOTIDE SEQUENCE [LARGE SCALE GENOMIC DNA]</scope>
    <source>
        <strain evidence="1 2">BIOML-A6</strain>
    </source>
</reference>
<comment type="caution">
    <text evidence="1">The sequence shown here is derived from an EMBL/GenBank/DDBJ whole genome shotgun (WGS) entry which is preliminary data.</text>
</comment>